<keyword evidence="2" id="KW-0813">Transport</keyword>
<dbReference type="Pfam" id="PF13347">
    <property type="entry name" value="MFS_2"/>
    <property type="match status" value="1"/>
</dbReference>
<dbReference type="Gene3D" id="1.20.1250.20">
    <property type="entry name" value="MFS general substrate transporter like domains"/>
    <property type="match status" value="1"/>
</dbReference>
<dbReference type="PANTHER" id="PTHR11328:SF24">
    <property type="entry name" value="MAJOR FACILITATOR SUPERFAMILY (MFS) PROFILE DOMAIN-CONTAINING PROTEIN"/>
    <property type="match status" value="1"/>
</dbReference>
<dbReference type="STRING" id="99656.SAMN05421659_11391"/>
<dbReference type="AlphaFoldDB" id="A0A1I0RB34"/>
<dbReference type="PANTHER" id="PTHR11328">
    <property type="entry name" value="MAJOR FACILITATOR SUPERFAMILY DOMAIN-CONTAINING PROTEIN"/>
    <property type="match status" value="1"/>
</dbReference>
<dbReference type="SUPFAM" id="SSF103473">
    <property type="entry name" value="MFS general substrate transporter"/>
    <property type="match status" value="1"/>
</dbReference>
<evidence type="ECO:0000256" key="1">
    <source>
        <dbReference type="ARBA" id="ARBA00004651"/>
    </source>
</evidence>
<evidence type="ECO:0000256" key="3">
    <source>
        <dbReference type="ARBA" id="ARBA00022475"/>
    </source>
</evidence>
<keyword evidence="6 8" id="KW-0472">Membrane</keyword>
<keyword evidence="10" id="KW-1185">Reference proteome</keyword>
<feature type="transmembrane region" description="Helical" evidence="8">
    <location>
        <begin position="272"/>
        <end position="299"/>
    </location>
</feature>
<dbReference type="RefSeq" id="WP_092455755.1">
    <property type="nucleotide sequence ID" value="NZ_FOJI01000013.1"/>
</dbReference>
<proteinExistence type="predicted"/>
<gene>
    <name evidence="9" type="ORF">SAMN05421659_11391</name>
</gene>
<dbReference type="InterPro" id="IPR039672">
    <property type="entry name" value="MFS_2"/>
</dbReference>
<dbReference type="InterPro" id="IPR018043">
    <property type="entry name" value="Na/Gal_symport_CS"/>
</dbReference>
<protein>
    <submittedName>
        <fullName evidence="9">Na+/melibiose symporter</fullName>
    </submittedName>
</protein>
<keyword evidence="3" id="KW-1003">Cell membrane</keyword>
<sequence length="497" mass="55913">MNEEAEPNPNIENQPDPNIENQPNSNKKNKIEANRAKIWQIALFSLNNTSTNLFLAMMGYVSYYANGIAGIGVVLISFILTGMRVFDSVTDPIVGYIIDKTNGRYGKFRPFMVAGYLFSAISSLLLFYVTHLVPGALRVPFFMATYSLYIIGYTFQSSVVKSGQTVITNDVSQRPIITFFDSTFIMFAHGLVAFYVSVYLIKKYTNFNNPKLFEEFVITVIILAGICTALAIFGIWKKDNKAYFKIEVDNKKSIRLKDYFEILKNNKPIKMLVVVAAANGFASMVYGNSTVIVMLYGILMNNYPLAGLIGVIIGFPNLGVTFLGIVYARRHGQKKAMITITRLCVLFQIVILGMMVFWDLTKISLTHFNWLTLEFLVVFTLLNGCKSITNNMVVPMIADCTDYEYMRSGQFVPGIMGALFSFVDKGISSLGTAFVGLILSFVGFSKVFPQVDDAITPTLKWLTIFFYCIIPIISWGITLFTLQHYKLDKKAVRDLYQ</sequence>
<feature type="transmembrane region" description="Helical" evidence="8">
    <location>
        <begin position="464"/>
        <end position="482"/>
    </location>
</feature>
<reference evidence="9 10" key="1">
    <citation type="submission" date="2016-10" db="EMBL/GenBank/DDBJ databases">
        <authorList>
            <person name="de Groot N.N."/>
        </authorList>
    </citation>
    <scope>NUCLEOTIDE SEQUENCE [LARGE SCALE GENOMIC DNA]</scope>
    <source>
        <strain evidence="9 10">DSM 9179</strain>
    </source>
</reference>
<dbReference type="GO" id="GO:0005886">
    <property type="term" value="C:plasma membrane"/>
    <property type="evidence" value="ECO:0007669"/>
    <property type="project" value="UniProtKB-SubCell"/>
</dbReference>
<accession>A0A1I0RB34</accession>
<feature type="region of interest" description="Disordered" evidence="7">
    <location>
        <begin position="1"/>
        <end position="26"/>
    </location>
</feature>
<feature type="transmembrane region" description="Helical" evidence="8">
    <location>
        <begin position="108"/>
        <end position="129"/>
    </location>
</feature>
<evidence type="ECO:0000313" key="9">
    <source>
        <dbReference type="EMBL" id="SEW37919.1"/>
    </source>
</evidence>
<evidence type="ECO:0000256" key="4">
    <source>
        <dbReference type="ARBA" id="ARBA00022692"/>
    </source>
</evidence>
<evidence type="ECO:0000256" key="7">
    <source>
        <dbReference type="SAM" id="MobiDB-lite"/>
    </source>
</evidence>
<dbReference type="PROSITE" id="PS00872">
    <property type="entry name" value="NA_GALACTOSIDE_SYMP"/>
    <property type="match status" value="1"/>
</dbReference>
<dbReference type="GO" id="GO:0006814">
    <property type="term" value="P:sodium ion transport"/>
    <property type="evidence" value="ECO:0007669"/>
    <property type="project" value="InterPro"/>
</dbReference>
<feature type="transmembrane region" description="Helical" evidence="8">
    <location>
        <begin position="135"/>
        <end position="155"/>
    </location>
</feature>
<evidence type="ECO:0000256" key="6">
    <source>
        <dbReference type="ARBA" id="ARBA00023136"/>
    </source>
</evidence>
<dbReference type="OrthoDB" id="9764596at2"/>
<keyword evidence="4 8" id="KW-0812">Transmembrane</keyword>
<evidence type="ECO:0000256" key="5">
    <source>
        <dbReference type="ARBA" id="ARBA00022989"/>
    </source>
</evidence>
<evidence type="ECO:0000256" key="2">
    <source>
        <dbReference type="ARBA" id="ARBA00022448"/>
    </source>
</evidence>
<feature type="transmembrane region" description="Helical" evidence="8">
    <location>
        <begin position="176"/>
        <end position="196"/>
    </location>
</feature>
<evidence type="ECO:0000256" key="8">
    <source>
        <dbReference type="SAM" id="Phobius"/>
    </source>
</evidence>
<dbReference type="InterPro" id="IPR036259">
    <property type="entry name" value="MFS_trans_sf"/>
</dbReference>
<dbReference type="EMBL" id="FOJI01000013">
    <property type="protein sequence ID" value="SEW37919.1"/>
    <property type="molecule type" value="Genomic_DNA"/>
</dbReference>
<dbReference type="GO" id="GO:0015293">
    <property type="term" value="F:symporter activity"/>
    <property type="evidence" value="ECO:0007669"/>
    <property type="project" value="InterPro"/>
</dbReference>
<keyword evidence="5 8" id="KW-1133">Transmembrane helix</keyword>
<feature type="transmembrane region" description="Helical" evidence="8">
    <location>
        <begin position="67"/>
        <end position="87"/>
    </location>
</feature>
<name>A0A1I0RB34_9FIRM</name>
<feature type="transmembrane region" description="Helical" evidence="8">
    <location>
        <begin position="216"/>
        <end position="236"/>
    </location>
</feature>
<organism evidence="9 10">
    <name type="scientific">[Clostridium] fimetarium</name>
    <dbReference type="NCBI Taxonomy" id="99656"/>
    <lineage>
        <taxon>Bacteria</taxon>
        <taxon>Bacillati</taxon>
        <taxon>Bacillota</taxon>
        <taxon>Clostridia</taxon>
        <taxon>Lachnospirales</taxon>
        <taxon>Lachnospiraceae</taxon>
    </lineage>
</organism>
<feature type="transmembrane region" description="Helical" evidence="8">
    <location>
        <begin position="426"/>
        <end position="444"/>
    </location>
</feature>
<comment type="subcellular location">
    <subcellularLocation>
        <location evidence="1">Cell membrane</location>
        <topology evidence="1">Multi-pass membrane protein</topology>
    </subcellularLocation>
</comment>
<evidence type="ECO:0000313" key="10">
    <source>
        <dbReference type="Proteomes" id="UP000199701"/>
    </source>
</evidence>
<dbReference type="Proteomes" id="UP000199701">
    <property type="component" value="Unassembled WGS sequence"/>
</dbReference>
<dbReference type="GO" id="GO:0008643">
    <property type="term" value="P:carbohydrate transport"/>
    <property type="evidence" value="ECO:0007669"/>
    <property type="project" value="InterPro"/>
</dbReference>
<feature type="transmembrane region" description="Helical" evidence="8">
    <location>
        <begin position="340"/>
        <end position="358"/>
    </location>
</feature>
<feature type="transmembrane region" description="Helical" evidence="8">
    <location>
        <begin position="305"/>
        <end position="328"/>
    </location>
</feature>